<protein>
    <recommendedName>
        <fullName evidence="3">DUF4145 domain-containing protein</fullName>
    </recommendedName>
</protein>
<organism evidence="1 2">
    <name type="scientific">Sulfuricurvum kujiense (strain ATCC BAA-921 / DSM 16994 / JCM 11577 / YK-1)</name>
    <dbReference type="NCBI Taxonomy" id="709032"/>
    <lineage>
        <taxon>Bacteria</taxon>
        <taxon>Pseudomonadati</taxon>
        <taxon>Campylobacterota</taxon>
        <taxon>Epsilonproteobacteria</taxon>
        <taxon>Campylobacterales</taxon>
        <taxon>Sulfurimonadaceae</taxon>
        <taxon>Sulfuricurvum</taxon>
    </lineage>
</organism>
<dbReference type="eggNOG" id="ENOG5032EI0">
    <property type="taxonomic scope" value="Bacteria"/>
</dbReference>
<dbReference type="HOGENOM" id="CLU_1033178_0_0_7"/>
<proteinExistence type="predicted"/>
<dbReference type="EMBL" id="CP002355">
    <property type="protein sequence ID" value="ADR35082.1"/>
    <property type="molecule type" value="Genomic_DNA"/>
</dbReference>
<dbReference type="RefSeq" id="WP_013461279.1">
    <property type="nucleotide sequence ID" value="NC_014762.1"/>
</dbReference>
<dbReference type="KEGG" id="sku:Sulku_2422"/>
<evidence type="ECO:0000313" key="2">
    <source>
        <dbReference type="Proteomes" id="UP000008721"/>
    </source>
</evidence>
<accession>E4TYD7</accession>
<evidence type="ECO:0000313" key="1">
    <source>
        <dbReference type="EMBL" id="ADR35082.1"/>
    </source>
</evidence>
<gene>
    <name evidence="1" type="ordered locus">Sulku_2422</name>
</gene>
<dbReference type="AlphaFoldDB" id="E4TYD7"/>
<keyword evidence="2" id="KW-1185">Reference proteome</keyword>
<dbReference type="Proteomes" id="UP000008721">
    <property type="component" value="Chromosome"/>
</dbReference>
<reference evidence="1 2" key="1">
    <citation type="journal article" date="2012" name="Stand. Genomic Sci.">
        <title>Complete genome sequence of the sulfur compounds oxidizing chemolithoautotroph Sulfuricurvum kujiense type strain (YK-1(T)).</title>
        <authorList>
            <person name="Han C."/>
            <person name="Kotsyurbenko O."/>
            <person name="Chertkov O."/>
            <person name="Held B."/>
            <person name="Lapidus A."/>
            <person name="Nolan M."/>
            <person name="Lucas S."/>
            <person name="Hammon N."/>
            <person name="Deshpande S."/>
            <person name="Cheng J.F."/>
            <person name="Tapia R."/>
            <person name="Goodwin L.A."/>
            <person name="Pitluck S."/>
            <person name="Liolios K."/>
            <person name="Pagani I."/>
            <person name="Ivanova N."/>
            <person name="Mavromatis K."/>
            <person name="Mikhailova N."/>
            <person name="Pati A."/>
            <person name="Chen A."/>
            <person name="Palaniappan K."/>
            <person name="Land M."/>
            <person name="Hauser L."/>
            <person name="Chang Y.J."/>
            <person name="Jeffries C.D."/>
            <person name="Brambilla E.M."/>
            <person name="Rohde M."/>
            <person name="Spring S."/>
            <person name="Sikorski J."/>
            <person name="Goker M."/>
            <person name="Woyke T."/>
            <person name="Bristow J."/>
            <person name="Eisen J.A."/>
            <person name="Markowitz V."/>
            <person name="Hugenholtz P."/>
            <person name="Kyrpides N.C."/>
            <person name="Klenk H.P."/>
            <person name="Detter J.C."/>
        </authorList>
    </citation>
    <scope>NUCLEOTIDE SEQUENCE [LARGE SCALE GENOMIC DNA]</scope>
    <source>
        <strain evidence="2">ATCC BAA-921 / DSM 16994 / JCM 11577 / YK-1</strain>
    </source>
</reference>
<evidence type="ECO:0008006" key="3">
    <source>
        <dbReference type="Google" id="ProtNLM"/>
    </source>
</evidence>
<name>E4TYD7_SULKY</name>
<sequence length="261" mass="29757">MEPKYASLKKELKALMRQGDLLYYAMADEQGQLSEEAKSVLKEKGIELPRFNMAYDPWYSEALLVVKQIIPDRYDDFVKQYKNDKRKEIDFLTYGISDYLVGLKTTRGGGMVVADQSAAIPKMQNQNSILASAEKRFESTLFDIQEVLQADIYDSELEAARELAKKGFVRGGGAIAGVVLEKHLGHVCAHHALNSRKKHPSIADFYELLKENNIIDTAKWRFIQHLGDLRNLCDHNKEREPTKDDVFELVEGVEKVIKTVF</sequence>
<dbReference type="OrthoDB" id="1435962at2"/>